<evidence type="ECO:0000256" key="9">
    <source>
        <dbReference type="ARBA" id="ARBA00037888"/>
    </source>
</evidence>
<keyword evidence="4" id="KW-0266">Ethylene biosynthesis</keyword>
<evidence type="ECO:0000256" key="1">
    <source>
        <dbReference type="ARBA" id="ARBA00001933"/>
    </source>
</evidence>
<dbReference type="InterPro" id="IPR004838">
    <property type="entry name" value="NHTrfase_class1_PyrdxlP-BS"/>
</dbReference>
<evidence type="ECO:0000256" key="8">
    <source>
        <dbReference type="ARBA" id="ARBA00033478"/>
    </source>
</evidence>
<evidence type="ECO:0000313" key="14">
    <source>
        <dbReference type="EMBL" id="KAK7352513.1"/>
    </source>
</evidence>
<dbReference type="PANTHER" id="PTHR43795:SF44">
    <property type="entry name" value="1-AMINOCYCLOPROPANE-1-CARBOXYLATE SYNTHASE 3-LIKE"/>
    <property type="match status" value="1"/>
</dbReference>
<dbReference type="GO" id="GO:0009693">
    <property type="term" value="P:ethylene biosynthetic process"/>
    <property type="evidence" value="ECO:0007669"/>
    <property type="project" value="UniProtKB-KW"/>
</dbReference>
<comment type="cofactor">
    <cofactor evidence="1">
        <name>pyridoxal 5'-phosphate</name>
        <dbReference type="ChEBI" id="CHEBI:597326"/>
    </cofactor>
</comment>
<dbReference type="EC" id="4.4.1.14" evidence="10"/>
<feature type="domain" description="Aminotransferase class I/classII large" evidence="13">
    <location>
        <begin position="61"/>
        <end position="443"/>
    </location>
</feature>
<dbReference type="PANTHER" id="PTHR43795">
    <property type="entry name" value="BIFUNCTIONAL ASPARTATE AMINOTRANSFERASE AND GLUTAMATE/ASPARTATE-PREPHENATE AMINOTRANSFERASE-RELATED"/>
    <property type="match status" value="1"/>
</dbReference>
<dbReference type="Gene3D" id="3.90.1150.10">
    <property type="entry name" value="Aspartate Aminotransferase, domain 1"/>
    <property type="match status" value="1"/>
</dbReference>
<dbReference type="InterPro" id="IPR050478">
    <property type="entry name" value="Ethylene_sulfur-biosynth"/>
</dbReference>
<evidence type="ECO:0000256" key="3">
    <source>
        <dbReference type="ARBA" id="ARBA00011738"/>
    </source>
</evidence>
<dbReference type="PROSITE" id="PS00105">
    <property type="entry name" value="AA_TRANSFER_CLASS_1"/>
    <property type="match status" value="1"/>
</dbReference>
<dbReference type="GO" id="GO:0030170">
    <property type="term" value="F:pyridoxal phosphate binding"/>
    <property type="evidence" value="ECO:0007669"/>
    <property type="project" value="InterPro"/>
</dbReference>
<dbReference type="PRINTS" id="PR00753">
    <property type="entry name" value="ACCSYNTHASE"/>
</dbReference>
<dbReference type="Gene3D" id="3.40.640.10">
    <property type="entry name" value="Type I PLP-dependent aspartate aminotransferase-like (Major domain)"/>
    <property type="match status" value="1"/>
</dbReference>
<dbReference type="FunFam" id="3.40.640.10:FF:000051">
    <property type="entry name" value="1-aminocyclopropane-1-carboxylate synthase 3"/>
    <property type="match status" value="1"/>
</dbReference>
<evidence type="ECO:0000256" key="4">
    <source>
        <dbReference type="ARBA" id="ARBA00022666"/>
    </source>
</evidence>
<dbReference type="GO" id="GO:0009835">
    <property type="term" value="P:fruit ripening"/>
    <property type="evidence" value="ECO:0007669"/>
    <property type="project" value="UniProtKB-KW"/>
</dbReference>
<evidence type="ECO:0000256" key="11">
    <source>
        <dbReference type="ARBA" id="ARBA00042673"/>
    </source>
</evidence>
<dbReference type="Proteomes" id="UP001374584">
    <property type="component" value="Unassembled WGS sequence"/>
</dbReference>
<name>A0AAN9MI76_PHACN</name>
<protein>
    <recommendedName>
        <fullName evidence="10">1-aminocyclopropane-1-carboxylate synthase</fullName>
        <ecNumber evidence="10">4.4.1.14</ecNumber>
    </recommendedName>
    <alternativeName>
        <fullName evidence="11">S-adenosyl-L-methionine methylthioadenosine-lyase</fullName>
    </alternativeName>
</protein>
<evidence type="ECO:0000256" key="6">
    <source>
        <dbReference type="ARBA" id="ARBA00022898"/>
    </source>
</evidence>
<dbReference type="InterPro" id="IPR015421">
    <property type="entry name" value="PyrdxlP-dep_Trfase_major"/>
</dbReference>
<comment type="catalytic activity">
    <reaction evidence="12">
        <text>S-adenosyl-L-methionine = 1-aminocyclopropane-1-carboxylate + S-methyl-5'-thioadenosine + H(+)</text>
        <dbReference type="Rhea" id="RHEA:21744"/>
        <dbReference type="ChEBI" id="CHEBI:15378"/>
        <dbReference type="ChEBI" id="CHEBI:17509"/>
        <dbReference type="ChEBI" id="CHEBI:58360"/>
        <dbReference type="ChEBI" id="CHEBI:59789"/>
        <dbReference type="EC" id="4.4.1.14"/>
    </reaction>
</comment>
<keyword evidence="6" id="KW-0663">Pyridoxal phosphate</keyword>
<comment type="subunit">
    <text evidence="3">Homodimer.</text>
</comment>
<keyword evidence="8" id="KW-0292">Fruit ripening</keyword>
<evidence type="ECO:0000313" key="15">
    <source>
        <dbReference type="Proteomes" id="UP001374584"/>
    </source>
</evidence>
<evidence type="ECO:0000256" key="7">
    <source>
        <dbReference type="ARBA" id="ARBA00023239"/>
    </source>
</evidence>
<evidence type="ECO:0000256" key="2">
    <source>
        <dbReference type="ARBA" id="ARBA00007441"/>
    </source>
</evidence>
<gene>
    <name evidence="14" type="ORF">VNO80_17935</name>
</gene>
<dbReference type="GO" id="GO:0016847">
    <property type="term" value="F:1-aminocyclopropane-1-carboxylate synthase activity"/>
    <property type="evidence" value="ECO:0007669"/>
    <property type="project" value="UniProtKB-EC"/>
</dbReference>
<dbReference type="CDD" id="cd00609">
    <property type="entry name" value="AAT_like"/>
    <property type="match status" value="1"/>
</dbReference>
<evidence type="ECO:0000256" key="12">
    <source>
        <dbReference type="ARBA" id="ARBA00049554"/>
    </source>
</evidence>
<comment type="pathway">
    <text evidence="9">Alkene biosynthesis; ethylene biosynthesis via S-adenosyl-L-methionine; ethylene from S-adenosyl-L-methionine: step 1/2.</text>
</comment>
<accession>A0AAN9MI76</accession>
<dbReference type="GO" id="GO:0008483">
    <property type="term" value="F:transaminase activity"/>
    <property type="evidence" value="ECO:0007669"/>
    <property type="project" value="TreeGrafter"/>
</dbReference>
<keyword evidence="15" id="KW-1185">Reference proteome</keyword>
<keyword evidence="7" id="KW-0456">Lyase</keyword>
<evidence type="ECO:0000259" key="13">
    <source>
        <dbReference type="Pfam" id="PF00155"/>
    </source>
</evidence>
<reference evidence="14 15" key="1">
    <citation type="submission" date="2024-01" db="EMBL/GenBank/DDBJ databases">
        <title>The genomes of 5 underutilized Papilionoideae crops provide insights into root nodulation and disease resistanc.</title>
        <authorList>
            <person name="Jiang F."/>
        </authorList>
    </citation>
    <scope>NUCLEOTIDE SEQUENCE [LARGE SCALE GENOMIC DNA]</scope>
    <source>
        <strain evidence="14">JINMINGXINNONG_FW02</strain>
        <tissue evidence="14">Leaves</tissue>
    </source>
</reference>
<dbReference type="InterPro" id="IPR004839">
    <property type="entry name" value="Aminotransferase_I/II_large"/>
</dbReference>
<dbReference type="Pfam" id="PF00155">
    <property type="entry name" value="Aminotran_1_2"/>
    <property type="match status" value="1"/>
</dbReference>
<dbReference type="InterPro" id="IPR015424">
    <property type="entry name" value="PyrdxlP-dep_Trfase"/>
</dbReference>
<evidence type="ECO:0000256" key="5">
    <source>
        <dbReference type="ARBA" id="ARBA00022691"/>
    </source>
</evidence>
<dbReference type="SUPFAM" id="SSF53383">
    <property type="entry name" value="PLP-dependent transferases"/>
    <property type="match status" value="1"/>
</dbReference>
<dbReference type="EMBL" id="JAYMYR010000007">
    <property type="protein sequence ID" value="KAK7352513.1"/>
    <property type="molecule type" value="Genomic_DNA"/>
</dbReference>
<dbReference type="AlphaFoldDB" id="A0AAN9MI76"/>
<proteinExistence type="inferred from homology"/>
<organism evidence="14 15">
    <name type="scientific">Phaseolus coccineus</name>
    <name type="common">Scarlet runner bean</name>
    <name type="synonym">Phaseolus multiflorus</name>
    <dbReference type="NCBI Taxonomy" id="3886"/>
    <lineage>
        <taxon>Eukaryota</taxon>
        <taxon>Viridiplantae</taxon>
        <taxon>Streptophyta</taxon>
        <taxon>Embryophyta</taxon>
        <taxon>Tracheophyta</taxon>
        <taxon>Spermatophyta</taxon>
        <taxon>Magnoliopsida</taxon>
        <taxon>eudicotyledons</taxon>
        <taxon>Gunneridae</taxon>
        <taxon>Pentapetalae</taxon>
        <taxon>rosids</taxon>
        <taxon>fabids</taxon>
        <taxon>Fabales</taxon>
        <taxon>Fabaceae</taxon>
        <taxon>Papilionoideae</taxon>
        <taxon>50 kb inversion clade</taxon>
        <taxon>NPAAA clade</taxon>
        <taxon>indigoferoid/millettioid clade</taxon>
        <taxon>Phaseoleae</taxon>
        <taxon>Phaseolus</taxon>
    </lineage>
</organism>
<comment type="similarity">
    <text evidence="2">Belongs to the class-I pyridoxal-phosphate-dependent aminotransferase family.</text>
</comment>
<dbReference type="InterPro" id="IPR015422">
    <property type="entry name" value="PyrdxlP-dep_Trfase_small"/>
</dbReference>
<dbReference type="FunFam" id="3.90.1150.10:FF:000038">
    <property type="entry name" value="1-aminocyclopropane-1-carboxylate synthase 2"/>
    <property type="match status" value="1"/>
</dbReference>
<keyword evidence="5" id="KW-0949">S-adenosyl-L-methionine</keyword>
<sequence length="478" mass="53971">MAPCTHSYCGWFDDVKGRVLTDMLSRKASEDSHGQNSSYFLGWQEYQKNPYHLIRNPTGIIQMGLAENQLSFDLLKSWLQRNPDIVGMKQDGVSVFKELALFQDYHGLPALKNELVEFMSKIRGNGTNFVPENLVLTAGATLANEIMMFCLADPGDAFILPTPYYPGFDRDLKWRTGVEIVPMHCSSSNGFRITSSALKQAYKKAQKLNLKVKGVLVTNPSNPLGITMTRTELNHLIDFAIEKNIHIISDEIYSGTVFDPPKFVSIMEVVNERTNSINNIRNRIHIIYSLSKDLGVPGFRVGMIYSNNEMVVDVATKMSSFGLVSSQTQHLVANVLKDKKFTFNYIEETQRRLKRRMEMLVCGLRNAGIQCLKSNAGLFCWVDMRHLLSSATFEAEKELWMMILCHVGLNISPGSSCHCSEPGWFRVCFANMSEATLKVAMRRMKSFIDSTVSVVNENGCTYEQSVNAERESIAKWVN</sequence>
<comment type="caution">
    <text evidence="14">The sequence shown here is derived from an EMBL/GenBank/DDBJ whole genome shotgun (WGS) entry which is preliminary data.</text>
</comment>
<evidence type="ECO:0000256" key="10">
    <source>
        <dbReference type="ARBA" id="ARBA00039053"/>
    </source>
</evidence>